<reference evidence="1" key="1">
    <citation type="journal article" date="2015" name="Nature">
        <title>Complex archaea that bridge the gap between prokaryotes and eukaryotes.</title>
        <authorList>
            <person name="Spang A."/>
            <person name="Saw J.H."/>
            <person name="Jorgensen S.L."/>
            <person name="Zaremba-Niedzwiedzka K."/>
            <person name="Martijn J."/>
            <person name="Lind A.E."/>
            <person name="van Eijk R."/>
            <person name="Schleper C."/>
            <person name="Guy L."/>
            <person name="Ettema T.J."/>
        </authorList>
    </citation>
    <scope>NUCLEOTIDE SEQUENCE</scope>
</reference>
<sequence>MTKARKQLIRKIAREVRAWAEEFAWRENGKHEDRFGSDLKRMCGICAYKLWSRLRELKVRASVAFGYYHVFVVVEEYLVDVSATQFGCVKVVLRLLKNADKTASLQKVCVYPSLNFVYSCSDTLHSTRHNQQSPFHYDELAA</sequence>
<accession>A0A0F9H3I7</accession>
<gene>
    <name evidence="1" type="ORF">LCGC14_1833390</name>
</gene>
<name>A0A0F9H3I7_9ZZZZ</name>
<evidence type="ECO:0000313" key="1">
    <source>
        <dbReference type="EMBL" id="KKL97551.1"/>
    </source>
</evidence>
<dbReference type="EMBL" id="LAZR01018140">
    <property type="protein sequence ID" value="KKL97551.1"/>
    <property type="molecule type" value="Genomic_DNA"/>
</dbReference>
<comment type="caution">
    <text evidence="1">The sequence shown here is derived from an EMBL/GenBank/DDBJ whole genome shotgun (WGS) entry which is preliminary data.</text>
</comment>
<protein>
    <submittedName>
        <fullName evidence="1">Uncharacterized protein</fullName>
    </submittedName>
</protein>
<dbReference type="AlphaFoldDB" id="A0A0F9H3I7"/>
<organism evidence="1">
    <name type="scientific">marine sediment metagenome</name>
    <dbReference type="NCBI Taxonomy" id="412755"/>
    <lineage>
        <taxon>unclassified sequences</taxon>
        <taxon>metagenomes</taxon>
        <taxon>ecological metagenomes</taxon>
    </lineage>
</organism>
<proteinExistence type="predicted"/>